<name>A0ACA9K414_9GLOM</name>
<evidence type="ECO:0000313" key="2">
    <source>
        <dbReference type="Proteomes" id="UP000789702"/>
    </source>
</evidence>
<organism evidence="1 2">
    <name type="scientific">Dentiscutata heterogama</name>
    <dbReference type="NCBI Taxonomy" id="1316150"/>
    <lineage>
        <taxon>Eukaryota</taxon>
        <taxon>Fungi</taxon>
        <taxon>Fungi incertae sedis</taxon>
        <taxon>Mucoromycota</taxon>
        <taxon>Glomeromycotina</taxon>
        <taxon>Glomeromycetes</taxon>
        <taxon>Diversisporales</taxon>
        <taxon>Gigasporaceae</taxon>
        <taxon>Dentiscutata</taxon>
    </lineage>
</organism>
<accession>A0ACA9K414</accession>
<dbReference type="Proteomes" id="UP000789702">
    <property type="component" value="Unassembled WGS sequence"/>
</dbReference>
<sequence length="380" mass="42489">MATALKISISQTMEEERIDDAVCLSLTELKEVNHILFSEDNIINTRIQSPTAAQTELSQSLQLSPAKSIKALPIKSVETSQPSNNKLPSAPARSVLLNTPHSVLLSTPIKYSVVRKSSKSRHRTSRYNSIDSGVGSSVRIMNTSNTQNSNISRLILNTQHKFSPKISSPLRHEILLDLSSDSSSESSKDDSCLPISRTTSPWRDMCEALLNSPNKGKSRELIEGQDSNVNLFPSEKDQHASTISTILSTSHPECTVPNQDESPKSCVIFESFENSKPHVSDVNIPEDIDITCETIKNSLEDTLRQDKHVTLNMFNVTSEDITYSQDEQIKLNTDSNSVELMAKKRVRKQHTRNHELSSPIRFSKRLAKKVKKNPNPCYKY</sequence>
<keyword evidence="2" id="KW-1185">Reference proteome</keyword>
<protein>
    <submittedName>
        <fullName evidence="1">5141_t:CDS:1</fullName>
    </submittedName>
</protein>
<gene>
    <name evidence="1" type="ORF">DHETER_LOCUS851</name>
</gene>
<dbReference type="EMBL" id="CAJVPU010000471">
    <property type="protein sequence ID" value="CAG8451441.1"/>
    <property type="molecule type" value="Genomic_DNA"/>
</dbReference>
<comment type="caution">
    <text evidence="1">The sequence shown here is derived from an EMBL/GenBank/DDBJ whole genome shotgun (WGS) entry which is preliminary data.</text>
</comment>
<proteinExistence type="predicted"/>
<evidence type="ECO:0000313" key="1">
    <source>
        <dbReference type="EMBL" id="CAG8451441.1"/>
    </source>
</evidence>
<reference evidence="1" key="1">
    <citation type="submission" date="2021-06" db="EMBL/GenBank/DDBJ databases">
        <authorList>
            <person name="Kallberg Y."/>
            <person name="Tangrot J."/>
            <person name="Rosling A."/>
        </authorList>
    </citation>
    <scope>NUCLEOTIDE SEQUENCE</scope>
    <source>
        <strain evidence="1">IL203A</strain>
    </source>
</reference>